<dbReference type="GO" id="GO:0008483">
    <property type="term" value="F:transaminase activity"/>
    <property type="evidence" value="ECO:0007669"/>
    <property type="project" value="UniProtKB-KW"/>
</dbReference>
<dbReference type="SUPFAM" id="SSF53383">
    <property type="entry name" value="PLP-dependent transferases"/>
    <property type="match status" value="1"/>
</dbReference>
<evidence type="ECO:0000256" key="3">
    <source>
        <dbReference type="ARBA" id="ARBA00022679"/>
    </source>
</evidence>
<comment type="cofactor">
    <cofactor evidence="1">
        <name>pyridoxal 5'-phosphate</name>
        <dbReference type="ChEBI" id="CHEBI:597326"/>
    </cofactor>
</comment>
<dbReference type="PANTHER" id="PTHR11986">
    <property type="entry name" value="AMINOTRANSFERASE CLASS III"/>
    <property type="match status" value="1"/>
</dbReference>
<dbReference type="EMBL" id="UINC01001744">
    <property type="protein sequence ID" value="SUZ87875.1"/>
    <property type="molecule type" value="Genomic_DNA"/>
</dbReference>
<protein>
    <recommendedName>
        <fullName evidence="6">Aspartate aminotransferase family protein</fullName>
    </recommendedName>
</protein>
<reference evidence="5" key="1">
    <citation type="submission" date="2018-05" db="EMBL/GenBank/DDBJ databases">
        <authorList>
            <person name="Lanie J.A."/>
            <person name="Ng W.-L."/>
            <person name="Kazmierczak K.M."/>
            <person name="Andrzejewski T.M."/>
            <person name="Davidsen T.M."/>
            <person name="Wayne K.J."/>
            <person name="Tettelin H."/>
            <person name="Glass J.I."/>
            <person name="Rusch D."/>
            <person name="Podicherti R."/>
            <person name="Tsui H.-C.T."/>
            <person name="Winkler M.E."/>
        </authorList>
    </citation>
    <scope>NUCLEOTIDE SEQUENCE</scope>
</reference>
<dbReference type="InterPro" id="IPR015421">
    <property type="entry name" value="PyrdxlP-dep_Trfase_major"/>
</dbReference>
<accession>A0A381R815</accession>
<organism evidence="5">
    <name type="scientific">marine metagenome</name>
    <dbReference type="NCBI Taxonomy" id="408172"/>
    <lineage>
        <taxon>unclassified sequences</taxon>
        <taxon>metagenomes</taxon>
        <taxon>ecological metagenomes</taxon>
    </lineage>
</organism>
<dbReference type="AlphaFoldDB" id="A0A381R815"/>
<dbReference type="PANTHER" id="PTHR11986:SF79">
    <property type="entry name" value="ACETYLORNITHINE AMINOTRANSFERASE, MITOCHONDRIAL"/>
    <property type="match status" value="1"/>
</dbReference>
<sequence length="427" mass="46991">MTGSSKKNKFDNRSVYDHKEILDYKKRFVKHLAQTVPGEKEMIVVEAKDCAIKTAEGLPCLDMISGIAVANVGHSHPEVVDAVKRQMEKFAHVNVYGRFTLIPQVEIAERLASVSPGDLDVAFLTSTGTEANEGALKLARKYTGRPGFVAFERSFHGRTFGSLSVSWRKEWREPFEPLLEKVSFVPFDDLNAADQAIGNETAAVIVEPIQGEGGVRIPSNDFLPGLRKLCDERGVLLICDEVQGAMGRAGYWFSCQHWNVIPDIITLAKSLGGGLPLGAILSTEKIFSTFLDPPLSHLTTFGGNPVSCAAAIAAFDVIQKEDLLEKTKELGKYLNERLLSAQREFPDLVTEIRGMGLWYAFDVTPKKITLPLVKEMQSRGVIVGSMLNSEGTIRIAPPLLVRPAEIDAFIGVLKASLRTLKRHKSEN</sequence>
<name>A0A381R815_9ZZZZ</name>
<evidence type="ECO:0008006" key="6">
    <source>
        <dbReference type="Google" id="ProtNLM"/>
    </source>
</evidence>
<proteinExistence type="predicted"/>
<keyword evidence="4" id="KW-0663">Pyridoxal phosphate</keyword>
<dbReference type="Pfam" id="PF00202">
    <property type="entry name" value="Aminotran_3"/>
    <property type="match status" value="1"/>
</dbReference>
<keyword evidence="2" id="KW-0032">Aminotransferase</keyword>
<dbReference type="Gene3D" id="3.90.1150.10">
    <property type="entry name" value="Aspartate Aminotransferase, domain 1"/>
    <property type="match status" value="1"/>
</dbReference>
<evidence type="ECO:0000256" key="1">
    <source>
        <dbReference type="ARBA" id="ARBA00001933"/>
    </source>
</evidence>
<dbReference type="InterPro" id="IPR015424">
    <property type="entry name" value="PyrdxlP-dep_Trfase"/>
</dbReference>
<evidence type="ECO:0000256" key="4">
    <source>
        <dbReference type="ARBA" id="ARBA00022898"/>
    </source>
</evidence>
<dbReference type="Gene3D" id="3.40.640.10">
    <property type="entry name" value="Type I PLP-dependent aspartate aminotransferase-like (Major domain)"/>
    <property type="match status" value="1"/>
</dbReference>
<dbReference type="GO" id="GO:0030170">
    <property type="term" value="F:pyridoxal phosphate binding"/>
    <property type="evidence" value="ECO:0007669"/>
    <property type="project" value="InterPro"/>
</dbReference>
<dbReference type="PIRSF" id="PIRSF000521">
    <property type="entry name" value="Transaminase_4ab_Lys_Orn"/>
    <property type="match status" value="1"/>
</dbReference>
<keyword evidence="3" id="KW-0808">Transferase</keyword>
<gene>
    <name evidence="5" type="ORF">METZ01_LOCUS40729</name>
</gene>
<dbReference type="InterPro" id="IPR005814">
    <property type="entry name" value="Aminotrans_3"/>
</dbReference>
<dbReference type="CDD" id="cd00610">
    <property type="entry name" value="OAT_like"/>
    <property type="match status" value="1"/>
</dbReference>
<evidence type="ECO:0000256" key="2">
    <source>
        <dbReference type="ARBA" id="ARBA00022576"/>
    </source>
</evidence>
<dbReference type="PROSITE" id="PS00600">
    <property type="entry name" value="AA_TRANSFER_CLASS_3"/>
    <property type="match status" value="1"/>
</dbReference>
<evidence type="ECO:0000313" key="5">
    <source>
        <dbReference type="EMBL" id="SUZ87875.1"/>
    </source>
</evidence>
<dbReference type="FunFam" id="3.40.640.10:FF:000004">
    <property type="entry name" value="Acetylornithine aminotransferase"/>
    <property type="match status" value="1"/>
</dbReference>
<dbReference type="InterPro" id="IPR050103">
    <property type="entry name" value="Class-III_PLP-dep_AT"/>
</dbReference>
<dbReference type="InterPro" id="IPR015422">
    <property type="entry name" value="PyrdxlP-dep_Trfase_small"/>
</dbReference>
<dbReference type="GO" id="GO:0042802">
    <property type="term" value="F:identical protein binding"/>
    <property type="evidence" value="ECO:0007669"/>
    <property type="project" value="TreeGrafter"/>
</dbReference>
<dbReference type="InterPro" id="IPR049704">
    <property type="entry name" value="Aminotrans_3_PPA_site"/>
</dbReference>